<feature type="chain" id="PRO_5045254823" description="DUF4352 domain-containing protein" evidence="1">
    <location>
        <begin position="22"/>
        <end position="172"/>
    </location>
</feature>
<evidence type="ECO:0000313" key="3">
    <source>
        <dbReference type="Proteomes" id="UP001336835"/>
    </source>
</evidence>
<reference evidence="2 3" key="1">
    <citation type="submission" date="2024-01" db="EMBL/GenBank/DDBJ databases">
        <title>Pedobacter sp. nov., isolated from fresh soil.</title>
        <authorList>
            <person name="Le N.T.T."/>
        </authorList>
    </citation>
    <scope>NUCLEOTIDE SEQUENCE [LARGE SCALE GENOMIC DNA]</scope>
    <source>
        <strain evidence="2 3">KR3-3</strain>
    </source>
</reference>
<keyword evidence="3" id="KW-1185">Reference proteome</keyword>
<gene>
    <name evidence="2" type="ORF">VRU48_18175</name>
</gene>
<evidence type="ECO:0008006" key="4">
    <source>
        <dbReference type="Google" id="ProtNLM"/>
    </source>
</evidence>
<name>A0ABU7IC39_9SPHI</name>
<evidence type="ECO:0000256" key="1">
    <source>
        <dbReference type="SAM" id="SignalP"/>
    </source>
</evidence>
<dbReference type="EMBL" id="JAZDQT010000003">
    <property type="protein sequence ID" value="MEE1947058.1"/>
    <property type="molecule type" value="Genomic_DNA"/>
</dbReference>
<proteinExistence type="predicted"/>
<dbReference type="Proteomes" id="UP001336835">
    <property type="component" value="Unassembled WGS sequence"/>
</dbReference>
<keyword evidence="1" id="KW-0732">Signal</keyword>
<feature type="signal peptide" evidence="1">
    <location>
        <begin position="1"/>
        <end position="21"/>
    </location>
</feature>
<sequence>MKKTIFILALLVAGFVSASKAQQIKDGQTLDLNGIAVTFNIVNKESIDVKDQSFDRYKVVATVKNNSQKSFNVRLASSTDLSAALKSKIVELNCLNATGARLTSKKLDVGMKAHTITVTYPGKDKDGKFVSQTMAVVAGYYFDAGQTLQSDAIFIVPKGEAPQVSVRSLLQN</sequence>
<dbReference type="RefSeq" id="WP_330109344.1">
    <property type="nucleotide sequence ID" value="NZ_JAZDQT010000003.1"/>
</dbReference>
<comment type="caution">
    <text evidence="2">The sequence shown here is derived from an EMBL/GenBank/DDBJ whole genome shotgun (WGS) entry which is preliminary data.</text>
</comment>
<organism evidence="2 3">
    <name type="scientific">Pedobacter albus</name>
    <dbReference type="NCBI Taxonomy" id="3113905"/>
    <lineage>
        <taxon>Bacteria</taxon>
        <taxon>Pseudomonadati</taxon>
        <taxon>Bacteroidota</taxon>
        <taxon>Sphingobacteriia</taxon>
        <taxon>Sphingobacteriales</taxon>
        <taxon>Sphingobacteriaceae</taxon>
        <taxon>Pedobacter</taxon>
    </lineage>
</organism>
<protein>
    <recommendedName>
        <fullName evidence="4">DUF4352 domain-containing protein</fullName>
    </recommendedName>
</protein>
<evidence type="ECO:0000313" key="2">
    <source>
        <dbReference type="EMBL" id="MEE1947058.1"/>
    </source>
</evidence>
<accession>A0ABU7IC39</accession>